<dbReference type="RefSeq" id="XP_033584886.1">
    <property type="nucleotide sequence ID" value="XM_033726437.1"/>
</dbReference>
<keyword evidence="2" id="KW-1185">Reference proteome</keyword>
<dbReference type="AlphaFoldDB" id="A0A6A6Z9W9"/>
<organism evidence="1">
    <name type="scientific">Mytilinidion resinicola</name>
    <dbReference type="NCBI Taxonomy" id="574789"/>
    <lineage>
        <taxon>Eukaryota</taxon>
        <taxon>Fungi</taxon>
        <taxon>Dikarya</taxon>
        <taxon>Ascomycota</taxon>
        <taxon>Pezizomycotina</taxon>
        <taxon>Dothideomycetes</taxon>
        <taxon>Pleosporomycetidae</taxon>
        <taxon>Mytilinidiales</taxon>
        <taxon>Mytilinidiaceae</taxon>
        <taxon>Mytilinidion</taxon>
    </lineage>
</organism>
<dbReference type="Proteomes" id="UP000504636">
    <property type="component" value="Unplaced"/>
</dbReference>
<dbReference type="GeneID" id="54467330"/>
<reference evidence="3" key="2">
    <citation type="submission" date="2020-04" db="EMBL/GenBank/DDBJ databases">
        <authorList>
            <consortium name="NCBI Genome Project"/>
        </authorList>
    </citation>
    <scope>NUCLEOTIDE SEQUENCE</scope>
    <source>
        <strain evidence="3">CBS 304.34</strain>
    </source>
</reference>
<gene>
    <name evidence="1 3" type="ORF">BDZ99DRAFT_531149</name>
</gene>
<reference evidence="1 3" key="1">
    <citation type="journal article" date="2020" name="Stud. Mycol.">
        <title>101 Dothideomycetes genomes: a test case for predicting lifestyles and emergence of pathogens.</title>
        <authorList>
            <person name="Haridas S."/>
            <person name="Albert R."/>
            <person name="Binder M."/>
            <person name="Bloem J."/>
            <person name="Labutti K."/>
            <person name="Salamov A."/>
            <person name="Andreopoulos B."/>
            <person name="Baker S."/>
            <person name="Barry K."/>
            <person name="Bills G."/>
            <person name="Bluhm B."/>
            <person name="Cannon C."/>
            <person name="Castanera R."/>
            <person name="Culley D."/>
            <person name="Daum C."/>
            <person name="Ezra D."/>
            <person name="Gonzalez J."/>
            <person name="Henrissat B."/>
            <person name="Kuo A."/>
            <person name="Liang C."/>
            <person name="Lipzen A."/>
            <person name="Lutzoni F."/>
            <person name="Magnuson J."/>
            <person name="Mondo S."/>
            <person name="Nolan M."/>
            <person name="Ohm R."/>
            <person name="Pangilinan J."/>
            <person name="Park H.-J."/>
            <person name="Ramirez L."/>
            <person name="Alfaro M."/>
            <person name="Sun H."/>
            <person name="Tritt A."/>
            <person name="Yoshinaga Y."/>
            <person name="Zwiers L.-H."/>
            <person name="Turgeon B."/>
            <person name="Goodwin S."/>
            <person name="Spatafora J."/>
            <person name="Crous P."/>
            <person name="Grigoriev I."/>
        </authorList>
    </citation>
    <scope>NUCLEOTIDE SEQUENCE</scope>
    <source>
        <strain evidence="1 3">CBS 304.34</strain>
    </source>
</reference>
<sequence length="114" mass="12747">MATTPPNLPSSSTSSSKPDAATKWACSACNAGPTGAILWIKHKLKEFLIEKELTCPYCTVTMLDEIDPDSALDQLLHRRRVAADEEGDALMVAADRMLYLRRQQARKMKERVRI</sequence>
<name>A0A6A6Z9W9_9PEZI</name>
<proteinExistence type="predicted"/>
<dbReference type="EMBL" id="MU003692">
    <property type="protein sequence ID" value="KAF2817922.1"/>
    <property type="molecule type" value="Genomic_DNA"/>
</dbReference>
<evidence type="ECO:0000313" key="2">
    <source>
        <dbReference type="Proteomes" id="UP000504636"/>
    </source>
</evidence>
<dbReference type="OrthoDB" id="8062037at2759"/>
<evidence type="ECO:0000313" key="3">
    <source>
        <dbReference type="RefSeq" id="XP_033584886.1"/>
    </source>
</evidence>
<evidence type="ECO:0000313" key="1">
    <source>
        <dbReference type="EMBL" id="KAF2817922.1"/>
    </source>
</evidence>
<reference evidence="3" key="3">
    <citation type="submission" date="2025-04" db="UniProtKB">
        <authorList>
            <consortium name="RefSeq"/>
        </authorList>
    </citation>
    <scope>IDENTIFICATION</scope>
    <source>
        <strain evidence="3">CBS 304.34</strain>
    </source>
</reference>
<accession>A0A6A6Z9W9</accession>
<protein>
    <submittedName>
        <fullName evidence="1 3">Uncharacterized protein</fullName>
    </submittedName>
</protein>